<dbReference type="Pfam" id="PF24877">
    <property type="entry name" value="ILV_EDD_C"/>
    <property type="match status" value="1"/>
</dbReference>
<sequence>MDARITDKSKLPSRHVTEGPERAPHRSYLYAMGLTREQIHQPLVGVASCWNEAAPCNISLMRQAQAVKKGVAAANGTPREFCTITVTDGIAMGHAGMRASLPSREVIADSVELTMRGHAYDALVGLAGCDKSLPGMMMAMVRLNVPSIFIYGGSILPGSFRGRPVTVQDLFEAVGKHAVGDMTADDLDELEQVACPSAGACGAQFTANTMATVSEAIGLALPYSAGAPAPYEIRDRFCMTAGEQVMELLARNIRPRDIVTRKSLENAAATVAASGGSTNAALHLPAIAHECGIEFTLFDVAEIFRKTPYVADLKPGGRYVAKDMFEVGGIPLLMKTLLDHGYLHGDCLTVTGRTIAENLEKVAWNPDQDVVRPADKPLTPTGGVVGLKGNLAPEGAIVKVAGMSLDKQVFTGPARVFDGEEACFEAVQSRTYKEGEVLVIRYEGPRGGPGMREMLSTTAALYGQGMGDKVALITDGRFSGATRGFCVGHVGPEAAVGGPIALLRDGDVITLDAIKGTLDVALSDAELAERRKAWAPRENGATSGYLWKYAQTVGPAVNGAVTHPGGAKETQTYADI</sequence>
<dbReference type="PROSITE" id="PS00887">
    <property type="entry name" value="ILVD_EDD_2"/>
    <property type="match status" value="1"/>
</dbReference>
<evidence type="ECO:0000256" key="14">
    <source>
        <dbReference type="ARBA" id="ARBA00029490"/>
    </source>
</evidence>
<keyword evidence="7 15" id="KW-0408">Iron</keyword>
<comment type="cofactor">
    <cofactor evidence="1 15">
        <name>Mg(2+)</name>
        <dbReference type="ChEBI" id="CHEBI:18420"/>
    </cofactor>
</comment>
<dbReference type="InterPro" id="IPR050165">
    <property type="entry name" value="DHAD_IlvD/Edd"/>
</dbReference>
<protein>
    <recommendedName>
        <fullName evidence="14 15">Dihydroxy-acid dehydratase</fullName>
        <shortName evidence="15">DAD</shortName>
        <ecNumber evidence="14 15">4.2.1.9</ecNumber>
    </recommendedName>
</protein>
<evidence type="ECO:0000256" key="16">
    <source>
        <dbReference type="SAM" id="MobiDB-lite"/>
    </source>
</evidence>
<evidence type="ECO:0000256" key="9">
    <source>
        <dbReference type="ARBA" id="ARBA00023239"/>
    </source>
</evidence>
<proteinExistence type="inferred from homology"/>
<dbReference type="InterPro" id="IPR037237">
    <property type="entry name" value="IlvD/EDD_N"/>
</dbReference>
<dbReference type="PROSITE" id="PS00886">
    <property type="entry name" value="ILVD_EDD_1"/>
    <property type="match status" value="1"/>
</dbReference>
<dbReference type="EMBL" id="BPQR01000043">
    <property type="protein sequence ID" value="GJE07267.1"/>
    <property type="molecule type" value="Genomic_DNA"/>
</dbReference>
<keyword evidence="3 15" id="KW-0028">Amino-acid biosynthesis</keyword>
<evidence type="ECO:0000259" key="17">
    <source>
        <dbReference type="Pfam" id="PF00920"/>
    </source>
</evidence>
<dbReference type="SUPFAM" id="SSF52016">
    <property type="entry name" value="LeuD/IlvD-like"/>
    <property type="match status" value="1"/>
</dbReference>
<dbReference type="PANTHER" id="PTHR21000">
    <property type="entry name" value="DIHYDROXY-ACID DEHYDRATASE DAD"/>
    <property type="match status" value="1"/>
</dbReference>
<comment type="cofactor">
    <cofactor evidence="15">
        <name>[2Fe-2S] cluster</name>
        <dbReference type="ChEBI" id="CHEBI:190135"/>
    </cofactor>
    <text evidence="15">Binds 1 [2Fe-2S] cluster per subunit. This cluster acts as a Lewis acid cofactor.</text>
</comment>
<dbReference type="HAMAP" id="MF_00012">
    <property type="entry name" value="IlvD"/>
    <property type="match status" value="1"/>
</dbReference>
<evidence type="ECO:0000259" key="18">
    <source>
        <dbReference type="Pfam" id="PF24877"/>
    </source>
</evidence>
<feature type="modified residue" description="N6-carboxylysine" evidence="15">
    <location>
        <position position="131"/>
    </location>
</feature>
<keyword evidence="10 15" id="KW-0100">Branched-chain amino acid biosynthesis</keyword>
<keyword evidence="8 15" id="KW-0411">Iron-sulfur</keyword>
<feature type="domain" description="Dihydroxy-acid/6-phosphogluconate dehydratase C-terminal" evidence="18">
    <location>
        <begin position="369"/>
        <end position="560"/>
    </location>
</feature>
<comment type="pathway">
    <text evidence="13 15">Amino-acid biosynthesis; L-isoleucine biosynthesis; L-isoleucine from 2-oxobutanoate: step 3/4.</text>
</comment>
<evidence type="ECO:0000313" key="19">
    <source>
        <dbReference type="EMBL" id="GJE07267.1"/>
    </source>
</evidence>
<dbReference type="InterPro" id="IPR056740">
    <property type="entry name" value="ILV_EDD_C"/>
</dbReference>
<organism evidence="19 20">
    <name type="scientific">Methylobacterium jeotgali</name>
    <dbReference type="NCBI Taxonomy" id="381630"/>
    <lineage>
        <taxon>Bacteria</taxon>
        <taxon>Pseudomonadati</taxon>
        <taxon>Pseudomonadota</taxon>
        <taxon>Alphaproteobacteria</taxon>
        <taxon>Hyphomicrobiales</taxon>
        <taxon>Methylobacteriaceae</taxon>
        <taxon>Methylobacterium</taxon>
    </lineage>
</organism>
<feature type="binding site" description="via carbamate group" evidence="15">
    <location>
        <position position="131"/>
    </location>
    <ligand>
        <name>Mg(2+)</name>
        <dbReference type="ChEBI" id="CHEBI:18420"/>
    </ligand>
</feature>
<reference evidence="19" key="2">
    <citation type="submission" date="2021-08" db="EMBL/GenBank/DDBJ databases">
        <authorList>
            <person name="Tani A."/>
            <person name="Ola A."/>
            <person name="Ogura Y."/>
            <person name="Katsura K."/>
            <person name="Hayashi T."/>
        </authorList>
    </citation>
    <scope>NUCLEOTIDE SEQUENCE</scope>
    <source>
        <strain evidence="19">LMG 23639</strain>
    </source>
</reference>
<evidence type="ECO:0000256" key="13">
    <source>
        <dbReference type="ARBA" id="ARBA00029437"/>
    </source>
</evidence>
<evidence type="ECO:0000256" key="2">
    <source>
        <dbReference type="ARBA" id="ARBA00006486"/>
    </source>
</evidence>
<reference evidence="19" key="1">
    <citation type="journal article" date="2021" name="Front. Microbiol.">
        <title>Comprehensive Comparative Genomics and Phenotyping of Methylobacterium Species.</title>
        <authorList>
            <person name="Alessa O."/>
            <person name="Ogura Y."/>
            <person name="Fujitani Y."/>
            <person name="Takami H."/>
            <person name="Hayashi T."/>
            <person name="Sahin N."/>
            <person name="Tani A."/>
        </authorList>
    </citation>
    <scope>NUCLEOTIDE SEQUENCE</scope>
    <source>
        <strain evidence="19">LMG 23639</strain>
    </source>
</reference>
<comment type="catalytic activity">
    <reaction evidence="11">
        <text>(2R)-2,3-dihydroxy-3-methylbutanoate = 3-methyl-2-oxobutanoate + H2O</text>
        <dbReference type="Rhea" id="RHEA:24809"/>
        <dbReference type="ChEBI" id="CHEBI:11851"/>
        <dbReference type="ChEBI" id="CHEBI:15377"/>
        <dbReference type="ChEBI" id="CHEBI:49072"/>
        <dbReference type="EC" id="4.2.1.9"/>
    </reaction>
    <physiologicalReaction direction="left-to-right" evidence="11">
        <dbReference type="Rhea" id="RHEA:24810"/>
    </physiologicalReaction>
</comment>
<dbReference type="InterPro" id="IPR004404">
    <property type="entry name" value="DihydroxyA_deHydtase"/>
</dbReference>
<dbReference type="NCBIfam" id="NF002068">
    <property type="entry name" value="PRK00911.1"/>
    <property type="match status" value="1"/>
</dbReference>
<evidence type="ECO:0000256" key="4">
    <source>
        <dbReference type="ARBA" id="ARBA00022714"/>
    </source>
</evidence>
<dbReference type="RefSeq" id="WP_238276538.1">
    <property type="nucleotide sequence ID" value="NZ_BPQR01000043.1"/>
</dbReference>
<comment type="caution">
    <text evidence="15">Lacks conserved residue(s) required for the propagation of feature annotation.</text>
</comment>
<keyword evidence="5 15" id="KW-0479">Metal-binding</keyword>
<feature type="binding site" evidence="15">
    <location>
        <position position="88"/>
    </location>
    <ligand>
        <name>Mg(2+)</name>
        <dbReference type="ChEBI" id="CHEBI:18420"/>
    </ligand>
</feature>
<feature type="binding site" evidence="15">
    <location>
        <position position="453"/>
    </location>
    <ligand>
        <name>Mg(2+)</name>
        <dbReference type="ChEBI" id="CHEBI:18420"/>
    </ligand>
</feature>
<dbReference type="Pfam" id="PF00920">
    <property type="entry name" value="ILVD_EDD_N"/>
    <property type="match status" value="1"/>
</dbReference>
<keyword evidence="20" id="KW-1185">Reference proteome</keyword>
<evidence type="ECO:0000256" key="10">
    <source>
        <dbReference type="ARBA" id="ARBA00023304"/>
    </source>
</evidence>
<feature type="region of interest" description="Disordered" evidence="16">
    <location>
        <begin position="1"/>
        <end position="22"/>
    </location>
</feature>
<dbReference type="InterPro" id="IPR020558">
    <property type="entry name" value="DiOHA_6PGluconate_deHydtase_CS"/>
</dbReference>
<dbReference type="Proteomes" id="UP001055102">
    <property type="component" value="Unassembled WGS sequence"/>
</dbReference>
<keyword evidence="6 15" id="KW-0460">Magnesium</keyword>
<comment type="caution">
    <text evidence="19">The sequence shown here is derived from an EMBL/GenBank/DDBJ whole genome shotgun (WGS) entry which is preliminary data.</text>
</comment>
<evidence type="ECO:0000256" key="1">
    <source>
        <dbReference type="ARBA" id="ARBA00001946"/>
    </source>
</evidence>
<feature type="binding site" evidence="15">
    <location>
        <position position="130"/>
    </location>
    <ligand>
        <name>Mg(2+)</name>
        <dbReference type="ChEBI" id="CHEBI:18420"/>
    </ligand>
</feature>
<evidence type="ECO:0000256" key="15">
    <source>
        <dbReference type="HAMAP-Rule" id="MF_00012"/>
    </source>
</evidence>
<dbReference type="EC" id="4.2.1.9" evidence="14 15"/>
<comment type="catalytic activity">
    <reaction evidence="15">
        <text>(2R,3R)-2,3-dihydroxy-3-methylpentanoate = (S)-3-methyl-2-oxopentanoate + H2O</text>
        <dbReference type="Rhea" id="RHEA:27694"/>
        <dbReference type="ChEBI" id="CHEBI:15377"/>
        <dbReference type="ChEBI" id="CHEBI:35146"/>
        <dbReference type="ChEBI" id="CHEBI:49258"/>
        <dbReference type="EC" id="4.2.1.9"/>
    </reaction>
</comment>
<evidence type="ECO:0000256" key="5">
    <source>
        <dbReference type="ARBA" id="ARBA00022723"/>
    </source>
</evidence>
<comment type="subunit">
    <text evidence="15">Homodimer.</text>
</comment>
<dbReference type="Gene3D" id="3.50.30.80">
    <property type="entry name" value="IlvD/EDD C-terminal domain-like"/>
    <property type="match status" value="1"/>
</dbReference>
<evidence type="ECO:0000256" key="12">
    <source>
        <dbReference type="ARBA" id="ARBA00029436"/>
    </source>
</evidence>
<comment type="pathway">
    <text evidence="12 15">Amino-acid biosynthesis; L-valine biosynthesis; L-valine from pyruvate: step 3/4.</text>
</comment>
<keyword evidence="4 15" id="KW-0001">2Fe-2S</keyword>
<gene>
    <name evidence="15 19" type="primary">ilvD</name>
    <name evidence="19" type="ORF">AOPFMNJM_2593</name>
</gene>
<evidence type="ECO:0000256" key="8">
    <source>
        <dbReference type="ARBA" id="ARBA00023014"/>
    </source>
</evidence>
<feature type="domain" description="Dihydroxy-acid/6-phosphogluconate dehydratase N-terminal" evidence="17">
    <location>
        <begin position="41"/>
        <end position="358"/>
    </location>
</feature>
<feature type="binding site" evidence="15">
    <location>
        <position position="56"/>
    </location>
    <ligand>
        <name>[2Fe-2S] cluster</name>
        <dbReference type="ChEBI" id="CHEBI:190135"/>
    </ligand>
</feature>
<dbReference type="InterPro" id="IPR042096">
    <property type="entry name" value="Dihydro-acid_dehy_C"/>
</dbReference>
<keyword evidence="9 15" id="KW-0456">Lyase</keyword>
<evidence type="ECO:0000256" key="7">
    <source>
        <dbReference type="ARBA" id="ARBA00023004"/>
    </source>
</evidence>
<dbReference type="NCBIfam" id="TIGR00110">
    <property type="entry name" value="ilvD"/>
    <property type="match status" value="1"/>
</dbReference>
<evidence type="ECO:0000256" key="11">
    <source>
        <dbReference type="ARBA" id="ARBA00029304"/>
    </source>
</evidence>
<evidence type="ECO:0000256" key="3">
    <source>
        <dbReference type="ARBA" id="ARBA00022605"/>
    </source>
</evidence>
<dbReference type="SUPFAM" id="SSF143975">
    <property type="entry name" value="IlvD/EDD N-terminal domain-like"/>
    <property type="match status" value="1"/>
</dbReference>
<dbReference type="PANTHER" id="PTHR21000:SF5">
    <property type="entry name" value="DIHYDROXY-ACID DEHYDRATASE, MITOCHONDRIAL"/>
    <property type="match status" value="1"/>
</dbReference>
<comment type="function">
    <text evidence="15">Functions in the biosynthesis of branched-chain amino acids. Catalyzes the dehydration of (2R,3R)-2,3-dihydroxy-3-methylpentanoate (2,3-dihydroxy-3-methylvalerate) into 2-oxo-3-methylpentanoate (2-oxo-3-methylvalerate) and of (2R)-2,3-dihydroxy-3-methylbutanoate (2,3-dihydroxyisovalerate) into 2-oxo-3-methylbutanoate (2-oxoisovalerate), the penultimate precursor to L-isoleucine and L-valine, respectively.</text>
</comment>
<accession>A0ABQ4SWK9</accession>
<evidence type="ECO:0000256" key="6">
    <source>
        <dbReference type="ARBA" id="ARBA00022842"/>
    </source>
</evidence>
<name>A0ABQ4SWK9_9HYPH</name>
<comment type="similarity">
    <text evidence="2 15">Belongs to the IlvD/Edd family.</text>
</comment>
<feature type="active site" description="Proton acceptor" evidence="15">
    <location>
        <position position="479"/>
    </location>
</feature>
<dbReference type="InterPro" id="IPR000581">
    <property type="entry name" value="ILV_EDD_N"/>
</dbReference>
<evidence type="ECO:0000313" key="20">
    <source>
        <dbReference type="Proteomes" id="UP001055102"/>
    </source>
</evidence>